<proteinExistence type="predicted"/>
<evidence type="ECO:0000256" key="1">
    <source>
        <dbReference type="SAM" id="Phobius"/>
    </source>
</evidence>
<evidence type="ECO:0000313" key="2">
    <source>
        <dbReference type="EMBL" id="SNQ59599.1"/>
    </source>
</evidence>
<reference evidence="3" key="1">
    <citation type="submission" date="2017-06" db="EMBL/GenBank/DDBJ databases">
        <authorList>
            <person name="Cremers G."/>
        </authorList>
    </citation>
    <scope>NUCLEOTIDE SEQUENCE [LARGE SCALE GENOMIC DNA]</scope>
</reference>
<gene>
    <name evidence="2" type="ORF">MNV_1230040</name>
</gene>
<dbReference type="Proteomes" id="UP000218615">
    <property type="component" value="Unassembled WGS sequence"/>
</dbReference>
<feature type="transmembrane region" description="Helical" evidence="1">
    <location>
        <begin position="7"/>
        <end position="25"/>
    </location>
</feature>
<keyword evidence="1" id="KW-1133">Transmembrane helix</keyword>
<feature type="transmembrane region" description="Helical" evidence="1">
    <location>
        <begin position="31"/>
        <end position="51"/>
    </location>
</feature>
<evidence type="ECO:0000313" key="3">
    <source>
        <dbReference type="Proteomes" id="UP000218615"/>
    </source>
</evidence>
<sequence>MSVSINLSKLGMIVSLIMIAHALVYSNKYTLLIVILGYILIVVSTIVYGLYMPQSKQKSTSSSDSETGLSLIENTYRRINTSILDNLMRDNIRIMSPIRVQSYSELLSGAVYVNNIAYLEPYAKSEDKDYTAETVIKNIFKENTSAKEGNYKEDYNSPMYQ</sequence>
<dbReference type="EMBL" id="FZMP01000028">
    <property type="protein sequence ID" value="SNQ59599.1"/>
    <property type="molecule type" value="Genomic_DNA"/>
</dbReference>
<name>A0A284VK74_9EURY</name>
<protein>
    <submittedName>
        <fullName evidence="2">Uncharacterized protein</fullName>
    </submittedName>
</protein>
<accession>A0A284VK74</accession>
<organism evidence="2 3">
    <name type="scientific">Candidatus Methanoperedens nitratireducens</name>
    <dbReference type="NCBI Taxonomy" id="1392998"/>
    <lineage>
        <taxon>Archaea</taxon>
        <taxon>Methanobacteriati</taxon>
        <taxon>Methanobacteriota</taxon>
        <taxon>Stenosarchaea group</taxon>
        <taxon>Methanomicrobia</taxon>
        <taxon>Methanosarcinales</taxon>
        <taxon>ANME-2 cluster</taxon>
        <taxon>Candidatus Methanoperedentaceae</taxon>
        <taxon>Candidatus Methanoperedens</taxon>
    </lineage>
</organism>
<keyword evidence="1" id="KW-0472">Membrane</keyword>
<dbReference type="AlphaFoldDB" id="A0A284VK74"/>
<keyword evidence="1" id="KW-0812">Transmembrane</keyword>
<keyword evidence="3" id="KW-1185">Reference proteome</keyword>
<dbReference type="RefSeq" id="WP_096203942.1">
    <property type="nucleotide sequence ID" value="NZ_FZMP01000028.1"/>
</dbReference>